<evidence type="ECO:0000256" key="13">
    <source>
        <dbReference type="SAM" id="MobiDB-lite"/>
    </source>
</evidence>
<dbReference type="Pfam" id="PF05970">
    <property type="entry name" value="PIF1"/>
    <property type="match status" value="2"/>
</dbReference>
<dbReference type="Proteomes" id="UP000006352">
    <property type="component" value="Unassembled WGS sequence"/>
</dbReference>
<evidence type="ECO:0000256" key="2">
    <source>
        <dbReference type="ARBA" id="ARBA00022763"/>
    </source>
</evidence>
<sequence>MPKAKNKFYAVRKGRQGPQIYVSWEETKTNVARYPGAVHKSFTSLSQAQEWLAEALPTNTLAGELSRATMEAMDVDSVPTQTRRVVKSTITSSGRVPTPAPALGNPPNTENTVQLSPEQKAVLELVKEGKNVFFTGSAGTGKSVLLREIIRHCRGDGRLREGLAVTAATGIASVNIGGSTLHSWAGIGLGKEPAEKLLGKLLGQDKYQREKERLRKKKLREQGHEVDDHNDDYDDDDKHVPRVVERWRIVKTLIIDEISMIDGVLFDKLEFIARHLRRSDEPFGGIQLVLSGDFCQLPPVPDRNNNVPQPPTFAFDAECWTECVGRPIVLHRVFRQKDQGFVDMLNAMRFGRLVPETVSKFRKLSRPVMYEDGIEPTDLFPTRREVDNANHHRLSKLSGDPHQYKAADIPGRDENDKPIPLHEMDKLLERLIAPKLLALKVGAQVMLIKNLVQGQLVNGSVGRVVAFHTPRDAIKQGAEIARTEVVDPKLGQKRADKIPEDILRSNNVWPIVQFQNGSELLCIPSPFEVNNADGRVEARRDQVPLILAWALSIHKSQGQTLERVRVNLAKVFEKGQAYVALSRATTMQSLQVLGFDAAKVVAHPRVLEWMSENTGQDYRAPEEIDDDEEYWDYF</sequence>
<dbReference type="InterPro" id="IPR049163">
    <property type="entry name" value="Pif1-like_2B_dom"/>
</dbReference>
<feature type="DNA-binding region" evidence="12">
    <location>
        <begin position="576"/>
        <end position="595"/>
    </location>
</feature>
<organism evidence="15 16">
    <name type="scientific">Fibroporia radiculosa</name>
    <dbReference type="NCBI Taxonomy" id="599839"/>
    <lineage>
        <taxon>Eukaryota</taxon>
        <taxon>Fungi</taxon>
        <taxon>Dikarya</taxon>
        <taxon>Basidiomycota</taxon>
        <taxon>Agaricomycotina</taxon>
        <taxon>Agaricomycetes</taxon>
        <taxon>Polyporales</taxon>
        <taxon>Fibroporiaceae</taxon>
        <taxon>Fibroporia</taxon>
    </lineage>
</organism>
<dbReference type="GO" id="GO:0043139">
    <property type="term" value="F:5'-3' DNA helicase activity"/>
    <property type="evidence" value="ECO:0007669"/>
    <property type="project" value="UniProtKB-UniRule"/>
</dbReference>
<dbReference type="Pfam" id="PF21530">
    <property type="entry name" value="Pif1_2B_dom"/>
    <property type="match status" value="1"/>
</dbReference>
<dbReference type="GO" id="GO:0000723">
    <property type="term" value="P:telomere maintenance"/>
    <property type="evidence" value="ECO:0007669"/>
    <property type="project" value="InterPro"/>
</dbReference>
<comment type="similarity">
    <text evidence="12">Belongs to the helicase family. PIF1 subfamily.</text>
</comment>
<dbReference type="GO" id="GO:0003677">
    <property type="term" value="F:DNA binding"/>
    <property type="evidence" value="ECO:0007669"/>
    <property type="project" value="UniProtKB-KW"/>
</dbReference>
<evidence type="ECO:0000256" key="6">
    <source>
        <dbReference type="ARBA" id="ARBA00023125"/>
    </source>
</evidence>
<dbReference type="GO" id="GO:0005524">
    <property type="term" value="F:ATP binding"/>
    <property type="evidence" value="ECO:0007669"/>
    <property type="project" value="UniProtKB-UniRule"/>
</dbReference>
<dbReference type="InterPro" id="IPR010285">
    <property type="entry name" value="DNA_helicase_pif1-like_DEAD"/>
</dbReference>
<accession>J4H1T8</accession>
<dbReference type="HOGENOM" id="CLU_001613_0_3_1"/>
<dbReference type="Gene3D" id="3.40.970.10">
    <property type="entry name" value="Ribonuclease H1, N-terminal domain"/>
    <property type="match status" value="1"/>
</dbReference>
<comment type="function">
    <text evidence="12">DNA-dependent ATPase and 5'-3' DNA helicase required for the maintenance of both mitochondrial and nuclear genome stability.</text>
</comment>
<evidence type="ECO:0000256" key="12">
    <source>
        <dbReference type="HAMAP-Rule" id="MF_03176"/>
    </source>
</evidence>
<dbReference type="GO" id="GO:0005739">
    <property type="term" value="C:mitochondrion"/>
    <property type="evidence" value="ECO:0007669"/>
    <property type="project" value="UniProtKB-SubCell"/>
</dbReference>
<dbReference type="STRING" id="599839.J4H1T8"/>
<comment type="cofactor">
    <cofactor evidence="12">
        <name>Mg(2+)</name>
        <dbReference type="ChEBI" id="CHEBI:18420"/>
    </cofactor>
</comment>
<dbReference type="GO" id="GO:0016887">
    <property type="term" value="F:ATP hydrolysis activity"/>
    <property type="evidence" value="ECO:0007669"/>
    <property type="project" value="RHEA"/>
</dbReference>
<dbReference type="RefSeq" id="XP_012179632.1">
    <property type="nucleotide sequence ID" value="XM_012324242.1"/>
</dbReference>
<dbReference type="OrthoDB" id="432234at2759"/>
<dbReference type="GO" id="GO:0006310">
    <property type="term" value="P:DNA recombination"/>
    <property type="evidence" value="ECO:0007669"/>
    <property type="project" value="UniProtKB-UniRule"/>
</dbReference>
<proteinExistence type="inferred from homology"/>
<keyword evidence="7 12" id="KW-0496">Mitochondrion</keyword>
<dbReference type="GeneID" id="24095260"/>
<dbReference type="CDD" id="cd18037">
    <property type="entry name" value="DEXSc_Pif1_like"/>
    <property type="match status" value="1"/>
</dbReference>
<evidence type="ECO:0000256" key="10">
    <source>
        <dbReference type="ARBA" id="ARBA00023235"/>
    </source>
</evidence>
<dbReference type="InterPro" id="IPR048293">
    <property type="entry name" value="PIF1_RRM3_pfh1"/>
</dbReference>
<keyword evidence="11 12" id="KW-0539">Nucleus</keyword>
<keyword evidence="4 12" id="KW-0347">Helicase</keyword>
<keyword evidence="2 12" id="KW-0227">DNA damage</keyword>
<keyword evidence="16" id="KW-1185">Reference proteome</keyword>
<dbReference type="PANTHER" id="PTHR47642">
    <property type="entry name" value="ATP-DEPENDENT DNA HELICASE"/>
    <property type="match status" value="1"/>
</dbReference>
<evidence type="ECO:0000256" key="9">
    <source>
        <dbReference type="ARBA" id="ARBA00023204"/>
    </source>
</evidence>
<feature type="region of interest" description="Disordered" evidence="13">
    <location>
        <begin position="91"/>
        <end position="112"/>
    </location>
</feature>
<evidence type="ECO:0000256" key="3">
    <source>
        <dbReference type="ARBA" id="ARBA00022801"/>
    </source>
</evidence>
<dbReference type="InterPro" id="IPR003593">
    <property type="entry name" value="AAA+_ATPase"/>
</dbReference>
<dbReference type="SMART" id="SM00382">
    <property type="entry name" value="AAA"/>
    <property type="match status" value="1"/>
</dbReference>
<gene>
    <name evidence="12" type="primary">PIF1</name>
    <name evidence="15" type="ORF">FIBRA_02379</name>
</gene>
<dbReference type="Pfam" id="PF01693">
    <property type="entry name" value="Cauli_VI"/>
    <property type="match status" value="1"/>
</dbReference>
<dbReference type="GO" id="GO:0006281">
    <property type="term" value="P:DNA repair"/>
    <property type="evidence" value="ECO:0007669"/>
    <property type="project" value="UniProtKB-UniRule"/>
</dbReference>
<dbReference type="InParanoid" id="J4H1T8"/>
<keyword evidence="6 12" id="KW-0238">DNA-binding</keyword>
<dbReference type="SUPFAM" id="SSF52540">
    <property type="entry name" value="P-loop containing nucleoside triphosphate hydrolases"/>
    <property type="match status" value="2"/>
</dbReference>
<keyword evidence="1 12" id="KW-0547">Nucleotide-binding</keyword>
<protein>
    <recommendedName>
        <fullName evidence="12">ATP-dependent DNA helicase PIF1</fullName>
        <ecNumber evidence="12">5.6.2.3</ecNumber>
    </recommendedName>
    <alternativeName>
        <fullName evidence="12">DNA 5'-3' helicase PIF1</fullName>
    </alternativeName>
    <alternativeName>
        <fullName evidence="12">DNA repair and recombination helicase PIF1</fullName>
    </alternativeName>
</protein>
<evidence type="ECO:0000256" key="4">
    <source>
        <dbReference type="ARBA" id="ARBA00022806"/>
    </source>
</evidence>
<feature type="domain" description="AAA+ ATPase" evidence="14">
    <location>
        <begin position="128"/>
        <end position="293"/>
    </location>
</feature>
<keyword evidence="8 12" id="KW-0233">DNA recombination</keyword>
<dbReference type="AlphaFoldDB" id="J4H1T8"/>
<feature type="region of interest" description="Disordered" evidence="13">
    <location>
        <begin position="214"/>
        <end position="237"/>
    </location>
</feature>
<dbReference type="InterPro" id="IPR051055">
    <property type="entry name" value="PIF1_helicase"/>
</dbReference>
<dbReference type="InterPro" id="IPR011320">
    <property type="entry name" value="RNase_H1_N"/>
</dbReference>
<reference evidence="15 16" key="1">
    <citation type="journal article" date="2012" name="Appl. Environ. Microbiol.">
        <title>Short-read sequencing for genomic analysis of the brown rot fungus Fibroporia radiculosa.</title>
        <authorList>
            <person name="Tang J.D."/>
            <person name="Perkins A.D."/>
            <person name="Sonstegard T.S."/>
            <person name="Schroeder S.G."/>
            <person name="Burgess S.C."/>
            <person name="Diehl S.V."/>
        </authorList>
    </citation>
    <scope>NUCLEOTIDE SEQUENCE [LARGE SCALE GENOMIC DNA]</scope>
    <source>
        <strain evidence="15 16">TFFH 294</strain>
    </source>
</reference>
<comment type="subunit">
    <text evidence="12">Monomer.</text>
</comment>
<dbReference type="InterPro" id="IPR009027">
    <property type="entry name" value="Ribosomal_bL9/RNase_H1_N"/>
</dbReference>
<feature type="binding site" evidence="12">
    <location>
        <begin position="136"/>
        <end position="143"/>
    </location>
    <ligand>
        <name>ATP</name>
        <dbReference type="ChEBI" id="CHEBI:30616"/>
    </ligand>
</feature>
<keyword evidence="5 12" id="KW-0067">ATP-binding</keyword>
<dbReference type="SUPFAM" id="SSF55658">
    <property type="entry name" value="L9 N-domain-like"/>
    <property type="match status" value="1"/>
</dbReference>
<dbReference type="CDD" id="cd18809">
    <property type="entry name" value="SF1_C_RecD"/>
    <property type="match status" value="1"/>
</dbReference>
<evidence type="ECO:0000313" key="15">
    <source>
        <dbReference type="EMBL" id="CCM00349.1"/>
    </source>
</evidence>
<comment type="subcellular location">
    <subcellularLocation>
        <location evidence="12">Nucleus</location>
    </subcellularLocation>
    <subcellularLocation>
        <location evidence="12">Mitochondrion</location>
    </subcellularLocation>
</comment>
<keyword evidence="10 12" id="KW-0413">Isomerase</keyword>
<keyword evidence="9 12" id="KW-0234">DNA repair</keyword>
<evidence type="ECO:0000256" key="11">
    <source>
        <dbReference type="ARBA" id="ARBA00023242"/>
    </source>
</evidence>
<evidence type="ECO:0000259" key="14">
    <source>
        <dbReference type="SMART" id="SM00382"/>
    </source>
</evidence>
<dbReference type="InterPro" id="IPR037056">
    <property type="entry name" value="RNase_H1_N_sf"/>
</dbReference>
<dbReference type="EC" id="5.6.2.3" evidence="12"/>
<keyword evidence="3 12" id="KW-0378">Hydrolase</keyword>
<evidence type="ECO:0000256" key="8">
    <source>
        <dbReference type="ARBA" id="ARBA00023172"/>
    </source>
</evidence>
<comment type="catalytic activity">
    <reaction evidence="12">
        <text>ATP + H2O = ADP + phosphate + H(+)</text>
        <dbReference type="Rhea" id="RHEA:13065"/>
        <dbReference type="ChEBI" id="CHEBI:15377"/>
        <dbReference type="ChEBI" id="CHEBI:15378"/>
        <dbReference type="ChEBI" id="CHEBI:30616"/>
        <dbReference type="ChEBI" id="CHEBI:43474"/>
        <dbReference type="ChEBI" id="CHEBI:456216"/>
        <dbReference type="EC" id="5.6.2.3"/>
    </reaction>
</comment>
<evidence type="ECO:0000256" key="7">
    <source>
        <dbReference type="ARBA" id="ARBA00023128"/>
    </source>
</evidence>
<dbReference type="Gene3D" id="3.40.50.300">
    <property type="entry name" value="P-loop containing nucleotide triphosphate hydrolases"/>
    <property type="match status" value="1"/>
</dbReference>
<dbReference type="HAMAP" id="MF_03176">
    <property type="entry name" value="PIF1"/>
    <property type="match status" value="1"/>
</dbReference>
<dbReference type="InterPro" id="IPR027417">
    <property type="entry name" value="P-loop_NTPase"/>
</dbReference>
<evidence type="ECO:0000313" key="16">
    <source>
        <dbReference type="Proteomes" id="UP000006352"/>
    </source>
</evidence>
<dbReference type="EMBL" id="HE796979">
    <property type="protein sequence ID" value="CCM00349.1"/>
    <property type="molecule type" value="Genomic_DNA"/>
</dbReference>
<dbReference type="PANTHER" id="PTHR47642:SF5">
    <property type="entry name" value="ATP-DEPENDENT DNA HELICASE"/>
    <property type="match status" value="1"/>
</dbReference>
<evidence type="ECO:0000256" key="1">
    <source>
        <dbReference type="ARBA" id="ARBA00022741"/>
    </source>
</evidence>
<evidence type="ECO:0000256" key="5">
    <source>
        <dbReference type="ARBA" id="ARBA00022840"/>
    </source>
</evidence>
<dbReference type="GO" id="GO:0005634">
    <property type="term" value="C:nucleus"/>
    <property type="evidence" value="ECO:0007669"/>
    <property type="project" value="UniProtKB-SubCell"/>
</dbReference>
<name>J4H1T8_9APHY</name>